<sequence length="101" mass="12164">MSSFSEFIKTFELRSNRLKGKFLPISENIRKKKHNYKVKSIYSLEDELKDRFYLIKFINPENKPKYLYFISFILAYQSSDLLVFIARDLVKRANILLTQYP</sequence>
<feature type="non-terminal residue" evidence="1">
    <location>
        <position position="101"/>
    </location>
</feature>
<dbReference type="AlphaFoldDB" id="X1AAV0"/>
<organism evidence="1">
    <name type="scientific">marine sediment metagenome</name>
    <dbReference type="NCBI Taxonomy" id="412755"/>
    <lineage>
        <taxon>unclassified sequences</taxon>
        <taxon>metagenomes</taxon>
        <taxon>ecological metagenomes</taxon>
    </lineage>
</organism>
<gene>
    <name evidence="1" type="ORF">S01H4_23655</name>
</gene>
<evidence type="ECO:0000313" key="1">
    <source>
        <dbReference type="EMBL" id="GAG79580.1"/>
    </source>
</evidence>
<accession>X1AAV0</accession>
<comment type="caution">
    <text evidence="1">The sequence shown here is derived from an EMBL/GenBank/DDBJ whole genome shotgun (WGS) entry which is preliminary data.</text>
</comment>
<protein>
    <submittedName>
        <fullName evidence="1">Uncharacterized protein</fullName>
    </submittedName>
</protein>
<dbReference type="EMBL" id="BART01011004">
    <property type="protein sequence ID" value="GAG79580.1"/>
    <property type="molecule type" value="Genomic_DNA"/>
</dbReference>
<name>X1AAV0_9ZZZZ</name>
<reference evidence="1" key="1">
    <citation type="journal article" date="2014" name="Front. Microbiol.">
        <title>High frequency of phylogenetically diverse reductive dehalogenase-homologous genes in deep subseafloor sedimentary metagenomes.</title>
        <authorList>
            <person name="Kawai M."/>
            <person name="Futagami T."/>
            <person name="Toyoda A."/>
            <person name="Takaki Y."/>
            <person name="Nishi S."/>
            <person name="Hori S."/>
            <person name="Arai W."/>
            <person name="Tsubouchi T."/>
            <person name="Morono Y."/>
            <person name="Uchiyama I."/>
            <person name="Ito T."/>
            <person name="Fujiyama A."/>
            <person name="Inagaki F."/>
            <person name="Takami H."/>
        </authorList>
    </citation>
    <scope>NUCLEOTIDE SEQUENCE</scope>
    <source>
        <strain evidence="1">Expedition CK06-06</strain>
    </source>
</reference>
<proteinExistence type="predicted"/>